<proteinExistence type="predicted"/>
<dbReference type="AlphaFoldDB" id="A0A835IHH7"/>
<evidence type="ECO:0000313" key="1">
    <source>
        <dbReference type="EMBL" id="KAF9617264.1"/>
    </source>
</evidence>
<evidence type="ECO:0000313" key="2">
    <source>
        <dbReference type="Proteomes" id="UP000631114"/>
    </source>
</evidence>
<sequence>MLMKLAWSILNDEGDIPEFMRKKVEGQSLQQILNLSSTHLKGCTTTLNLIIHGDEWQILDELQFLLEEHGVNLHALAKSNSAADDERVWTPDLKGTFTVKSSFVEISTSTCHHGWSRVVWRRFIHPQLSTIAWKLIHKCTATQESVKRKGVQIAS</sequence>
<organism evidence="1 2">
    <name type="scientific">Coptis chinensis</name>
    <dbReference type="NCBI Taxonomy" id="261450"/>
    <lineage>
        <taxon>Eukaryota</taxon>
        <taxon>Viridiplantae</taxon>
        <taxon>Streptophyta</taxon>
        <taxon>Embryophyta</taxon>
        <taxon>Tracheophyta</taxon>
        <taxon>Spermatophyta</taxon>
        <taxon>Magnoliopsida</taxon>
        <taxon>Ranunculales</taxon>
        <taxon>Ranunculaceae</taxon>
        <taxon>Coptidoideae</taxon>
        <taxon>Coptis</taxon>
    </lineage>
</organism>
<keyword evidence="2" id="KW-1185">Reference proteome</keyword>
<evidence type="ECO:0008006" key="3">
    <source>
        <dbReference type="Google" id="ProtNLM"/>
    </source>
</evidence>
<protein>
    <recommendedName>
        <fullName evidence="3">Reverse transcriptase zinc-binding domain-containing protein</fullName>
    </recommendedName>
</protein>
<comment type="caution">
    <text evidence="1">The sequence shown here is derived from an EMBL/GenBank/DDBJ whole genome shotgun (WGS) entry which is preliminary data.</text>
</comment>
<reference evidence="1 2" key="1">
    <citation type="submission" date="2020-10" db="EMBL/GenBank/DDBJ databases">
        <title>The Coptis chinensis genome and diversification of protoberbering-type alkaloids.</title>
        <authorList>
            <person name="Wang B."/>
            <person name="Shu S."/>
            <person name="Song C."/>
            <person name="Liu Y."/>
        </authorList>
    </citation>
    <scope>NUCLEOTIDE SEQUENCE [LARGE SCALE GENOMIC DNA]</scope>
    <source>
        <strain evidence="1">HL-2020</strain>
        <tissue evidence="1">Leaf</tissue>
    </source>
</reference>
<dbReference type="Proteomes" id="UP000631114">
    <property type="component" value="Unassembled WGS sequence"/>
</dbReference>
<accession>A0A835IHH7</accession>
<gene>
    <name evidence="1" type="ORF">IFM89_035208</name>
</gene>
<dbReference type="EMBL" id="JADFTS010000003">
    <property type="protein sequence ID" value="KAF9617264.1"/>
    <property type="molecule type" value="Genomic_DNA"/>
</dbReference>
<dbReference type="OrthoDB" id="1306069at2759"/>
<name>A0A835IHH7_9MAGN</name>